<evidence type="ECO:0000256" key="2">
    <source>
        <dbReference type="SAM" id="SignalP"/>
    </source>
</evidence>
<reference evidence="3" key="2">
    <citation type="submission" date="2016-05" db="EMBL/GenBank/DDBJ databases">
        <title>Comparative analysis highlights variable genome content of wheat rusts and divergence of the mating loci.</title>
        <authorList>
            <person name="Cuomo C.A."/>
            <person name="Bakkeren G."/>
            <person name="Szabo L."/>
            <person name="Khalil H."/>
            <person name="Joly D."/>
            <person name="Goldberg J."/>
            <person name="Young S."/>
            <person name="Zeng Q."/>
            <person name="Fellers J."/>
        </authorList>
    </citation>
    <scope>NUCLEOTIDE SEQUENCE [LARGE SCALE GENOMIC DNA]</scope>
    <source>
        <strain evidence="3">1-1 BBBD Race 1</strain>
    </source>
</reference>
<dbReference type="EnsemblFungi" id="PTTG_12601-t43_1">
    <property type="protein sequence ID" value="PTTG_12601-t43_1-p1"/>
    <property type="gene ID" value="PTTG_12601"/>
</dbReference>
<organism evidence="3">
    <name type="scientific">Puccinia triticina (isolate 1-1 / race 1 (BBBD))</name>
    <name type="common">Brown leaf rust fungus</name>
    <dbReference type="NCBI Taxonomy" id="630390"/>
    <lineage>
        <taxon>Eukaryota</taxon>
        <taxon>Fungi</taxon>
        <taxon>Dikarya</taxon>
        <taxon>Basidiomycota</taxon>
        <taxon>Pucciniomycotina</taxon>
        <taxon>Pucciniomycetes</taxon>
        <taxon>Pucciniales</taxon>
        <taxon>Pucciniaceae</taxon>
        <taxon>Puccinia</taxon>
    </lineage>
</organism>
<gene>
    <name evidence="3" type="ORF">PTTG_12601</name>
</gene>
<evidence type="ECO:0000313" key="4">
    <source>
        <dbReference type="EnsemblFungi" id="PTTG_12601-t43_1-p1"/>
    </source>
</evidence>
<feature type="signal peptide" evidence="2">
    <location>
        <begin position="1"/>
        <end position="19"/>
    </location>
</feature>
<dbReference type="AlphaFoldDB" id="A0A180GC84"/>
<name>A0A180GC84_PUCT1</name>
<dbReference type="Proteomes" id="UP000005240">
    <property type="component" value="Unassembled WGS sequence"/>
</dbReference>
<dbReference type="VEuPathDB" id="FungiDB:PTTG_12601"/>
<proteinExistence type="predicted"/>
<evidence type="ECO:0000256" key="1">
    <source>
        <dbReference type="SAM" id="MobiDB-lite"/>
    </source>
</evidence>
<feature type="compositionally biased region" description="Basic and acidic residues" evidence="1">
    <location>
        <begin position="111"/>
        <end position="124"/>
    </location>
</feature>
<accession>A0A180GC84</accession>
<keyword evidence="5" id="KW-1185">Reference proteome</keyword>
<reference evidence="4 5" key="3">
    <citation type="journal article" date="2017" name="G3 (Bethesda)">
        <title>Comparative analysis highlights variable genome content of wheat rusts and divergence of the mating loci.</title>
        <authorList>
            <person name="Cuomo C.A."/>
            <person name="Bakkeren G."/>
            <person name="Khalil H.B."/>
            <person name="Panwar V."/>
            <person name="Joly D."/>
            <person name="Linning R."/>
            <person name="Sakthikumar S."/>
            <person name="Song X."/>
            <person name="Adiconis X."/>
            <person name="Fan L."/>
            <person name="Goldberg J.M."/>
            <person name="Levin J.Z."/>
            <person name="Young S."/>
            <person name="Zeng Q."/>
            <person name="Anikster Y."/>
            <person name="Bruce M."/>
            <person name="Wang M."/>
            <person name="Yin C."/>
            <person name="McCallum B."/>
            <person name="Szabo L.J."/>
            <person name="Hulbert S."/>
            <person name="Chen X."/>
            <person name="Fellers J.P."/>
        </authorList>
    </citation>
    <scope>NUCLEOTIDE SEQUENCE</scope>
    <source>
        <strain evidence="4">isolate 1-1 / race 1 (BBBD)</strain>
        <strain evidence="5">Isolate 1-1 / race 1 (BBBD)</strain>
    </source>
</reference>
<feature type="chain" id="PRO_5008109752" evidence="2">
    <location>
        <begin position="20"/>
        <end position="139"/>
    </location>
</feature>
<dbReference type="OrthoDB" id="2496841at2759"/>
<protein>
    <submittedName>
        <fullName evidence="3 4">Uncharacterized protein</fullName>
    </submittedName>
</protein>
<evidence type="ECO:0000313" key="3">
    <source>
        <dbReference type="EMBL" id="OAV90270.1"/>
    </source>
</evidence>
<keyword evidence="2" id="KW-0732">Signal</keyword>
<dbReference type="EMBL" id="ADAS02000105">
    <property type="protein sequence ID" value="OAV90270.1"/>
    <property type="molecule type" value="Genomic_DNA"/>
</dbReference>
<reference evidence="4" key="4">
    <citation type="submission" date="2025-05" db="UniProtKB">
        <authorList>
            <consortium name="EnsemblFungi"/>
        </authorList>
    </citation>
    <scope>IDENTIFICATION</scope>
    <source>
        <strain evidence="4">isolate 1-1 / race 1 (BBBD)</strain>
    </source>
</reference>
<sequence length="139" mass="14702">MYRQIVILLLASLAALSIAADTADQLPASFTCKSPMAKDKKGNPLTHTFKGENCMKAIAMLAKGDVPKASCYDCLLGLVGKDGKAFTPKKALNHDALLAGVKHIAATCKDPTPKHQKRDDKAKPDAQVVLGLSPDASKC</sequence>
<feature type="region of interest" description="Disordered" evidence="1">
    <location>
        <begin position="109"/>
        <end position="139"/>
    </location>
</feature>
<evidence type="ECO:0000313" key="5">
    <source>
        <dbReference type="Proteomes" id="UP000005240"/>
    </source>
</evidence>
<reference evidence="3" key="1">
    <citation type="submission" date="2009-11" db="EMBL/GenBank/DDBJ databases">
        <authorList>
            <consortium name="The Broad Institute Genome Sequencing Platform"/>
            <person name="Ward D."/>
            <person name="Feldgarden M."/>
            <person name="Earl A."/>
            <person name="Young S.K."/>
            <person name="Zeng Q."/>
            <person name="Koehrsen M."/>
            <person name="Alvarado L."/>
            <person name="Berlin A."/>
            <person name="Bochicchio J."/>
            <person name="Borenstein D."/>
            <person name="Chapman S.B."/>
            <person name="Chen Z."/>
            <person name="Engels R."/>
            <person name="Freedman E."/>
            <person name="Gellesch M."/>
            <person name="Goldberg J."/>
            <person name="Griggs A."/>
            <person name="Gujja S."/>
            <person name="Heilman E."/>
            <person name="Heiman D."/>
            <person name="Hepburn T."/>
            <person name="Howarth C."/>
            <person name="Jen D."/>
            <person name="Larson L."/>
            <person name="Lewis B."/>
            <person name="Mehta T."/>
            <person name="Park D."/>
            <person name="Pearson M."/>
            <person name="Roberts A."/>
            <person name="Saif S."/>
            <person name="Shea T."/>
            <person name="Shenoy N."/>
            <person name="Sisk P."/>
            <person name="Stolte C."/>
            <person name="Sykes S."/>
            <person name="Thomson T."/>
            <person name="Walk T."/>
            <person name="White J."/>
            <person name="Yandava C."/>
            <person name="Izard J."/>
            <person name="Baranova O.V."/>
            <person name="Blanton J.M."/>
            <person name="Tanner A.C."/>
            <person name="Dewhirst F.E."/>
            <person name="Haas B."/>
            <person name="Nusbaum C."/>
            <person name="Birren B."/>
        </authorList>
    </citation>
    <scope>NUCLEOTIDE SEQUENCE [LARGE SCALE GENOMIC DNA]</scope>
    <source>
        <strain evidence="3">1-1 BBBD Race 1</strain>
    </source>
</reference>